<dbReference type="InterPro" id="IPR012677">
    <property type="entry name" value="Nucleotide-bd_a/b_plait_sf"/>
</dbReference>
<dbReference type="AlphaFoldDB" id="A0A6J1N678"/>
<feature type="region of interest" description="Disordered" evidence="14">
    <location>
        <begin position="632"/>
        <end position="721"/>
    </location>
</feature>
<gene>
    <name evidence="17" type="primary">LOC112047592</name>
</gene>
<evidence type="ECO:0000313" key="16">
    <source>
        <dbReference type="Proteomes" id="UP001652582"/>
    </source>
</evidence>
<evidence type="ECO:0000256" key="13">
    <source>
        <dbReference type="PROSITE-ProRule" id="PRU00176"/>
    </source>
</evidence>
<dbReference type="PANTHER" id="PTHR12271">
    <property type="entry name" value="POLY A POLYMERASE CID PAP -RELATED"/>
    <property type="match status" value="1"/>
</dbReference>
<comment type="cofactor">
    <cofactor evidence="2">
        <name>Mg(2+)</name>
        <dbReference type="ChEBI" id="CHEBI:18420"/>
    </cofactor>
</comment>
<evidence type="ECO:0000256" key="12">
    <source>
        <dbReference type="ARBA" id="ARBA00049105"/>
    </source>
</evidence>
<dbReference type="EC" id="2.7.7.52" evidence="3"/>
<evidence type="ECO:0000256" key="14">
    <source>
        <dbReference type="SAM" id="MobiDB-lite"/>
    </source>
</evidence>
<name>A0A6J1N678_BICAN</name>
<feature type="compositionally biased region" description="Basic and acidic residues" evidence="14">
    <location>
        <begin position="644"/>
        <end position="658"/>
    </location>
</feature>
<sequence length="721" mass="80896">MANAKPAKPARPAAAAAACAGKVHVAGYPEYTQPQDLARVFASYGPVTVEKLTHRFAVLRFADEDAAKDAVKDTQRINVYGEFLNVSPFTGRHPVTPRRDFVKTKHSGTIIAPEKIELKGDFHEQLDAVLDAVRLTQEEVKAIGGLYVDLEWYLQQQWPGCVALPFGSITTGLGIKSSDADCFVQVPALFRHPAANFVNKAKRLLSQYPRTFAEVLAIPRANTPIVKFLHVPTATNCDVTFKTPLGAQNSKLVAFLLHADPRLVPLAVVLKYWAKVHGLSGTGRLTNYALTMLVIFYLQQPPRPVLPPVQWLQRDRACDVIVDDWNTGFMHDHELLPKTDNTLTMSELLGGFFKFYSTFDFDKMVVCPFTGIAMKKDLFDNVKDLPPEFDRYKENVQQEFVYPLRTSTSMCVQDPIELCHNVASPVNSRLAFEIIAFCKFAADAYDNEKNNDCAEFLKIILLKKPQLPKKTYPEYRVALYPHILKCIENADWKSVVRDMVVQLFEDLCKIPLTKLERVDGVKHQKEKYMGTCVRNIWTRKRFNKAFCGCDLGCAEKQMRITEQILKVDSVELELKFRITLNINKDTKNAAVSLKMIDGDGGHYNDFGKFFISTMQGWLLALLRPHFRLKSNGSPAVGNSSGDTKQSENSDEKSVDIKADVSTPGVDTSEDNSADVSSDAHDTHDNDTSSTNDTQTNTDTLEQPKINTQEIKMPSILDQNNE</sequence>
<comment type="catalytic activity">
    <reaction evidence="12">
        <text>RNA(n) + UTP = RNA(n)-3'-uridine ribonucleotide + diphosphate</text>
        <dbReference type="Rhea" id="RHEA:14785"/>
        <dbReference type="Rhea" id="RHEA-COMP:14527"/>
        <dbReference type="Rhea" id="RHEA-COMP:17348"/>
        <dbReference type="ChEBI" id="CHEBI:33019"/>
        <dbReference type="ChEBI" id="CHEBI:46398"/>
        <dbReference type="ChEBI" id="CHEBI:140395"/>
        <dbReference type="ChEBI" id="CHEBI:173116"/>
        <dbReference type="EC" id="2.7.7.52"/>
    </reaction>
</comment>
<dbReference type="InterPro" id="IPR043519">
    <property type="entry name" value="NT_sf"/>
</dbReference>
<dbReference type="Pfam" id="PF03828">
    <property type="entry name" value="PAP_assoc"/>
    <property type="match status" value="1"/>
</dbReference>
<organism evidence="16 17">
    <name type="scientific">Bicyclus anynana</name>
    <name type="common">Squinting bush brown butterfly</name>
    <dbReference type="NCBI Taxonomy" id="110368"/>
    <lineage>
        <taxon>Eukaryota</taxon>
        <taxon>Metazoa</taxon>
        <taxon>Ecdysozoa</taxon>
        <taxon>Arthropoda</taxon>
        <taxon>Hexapoda</taxon>
        <taxon>Insecta</taxon>
        <taxon>Pterygota</taxon>
        <taxon>Neoptera</taxon>
        <taxon>Endopterygota</taxon>
        <taxon>Lepidoptera</taxon>
        <taxon>Glossata</taxon>
        <taxon>Ditrysia</taxon>
        <taxon>Papilionoidea</taxon>
        <taxon>Nymphalidae</taxon>
        <taxon>Satyrinae</taxon>
        <taxon>Satyrini</taxon>
        <taxon>Mycalesina</taxon>
        <taxon>Bicyclus</taxon>
    </lineage>
</organism>
<evidence type="ECO:0000259" key="15">
    <source>
        <dbReference type="PROSITE" id="PS50102"/>
    </source>
</evidence>
<feature type="compositionally biased region" description="Basic and acidic residues" evidence="14">
    <location>
        <begin position="677"/>
        <end position="686"/>
    </location>
</feature>
<keyword evidence="5" id="KW-0808">Transferase</keyword>
<dbReference type="InterPro" id="IPR054708">
    <property type="entry name" value="MTPAP-like_central"/>
</dbReference>
<feature type="domain" description="RRM" evidence="15">
    <location>
        <begin position="21"/>
        <end position="91"/>
    </location>
</feature>
<evidence type="ECO:0000256" key="11">
    <source>
        <dbReference type="ARBA" id="ARBA00033036"/>
    </source>
</evidence>
<dbReference type="Gene3D" id="3.30.460.10">
    <property type="entry name" value="Beta Polymerase, domain 2"/>
    <property type="match status" value="1"/>
</dbReference>
<dbReference type="GO" id="GO:0031123">
    <property type="term" value="P:RNA 3'-end processing"/>
    <property type="evidence" value="ECO:0007669"/>
    <property type="project" value="TreeGrafter"/>
</dbReference>
<dbReference type="SMART" id="SM00360">
    <property type="entry name" value="RRM"/>
    <property type="match status" value="1"/>
</dbReference>
<evidence type="ECO:0000256" key="3">
    <source>
        <dbReference type="ARBA" id="ARBA00012472"/>
    </source>
</evidence>
<keyword evidence="9 13" id="KW-0694">RNA-binding</keyword>
<dbReference type="Pfam" id="PF22600">
    <property type="entry name" value="MTPAP-like_central"/>
    <property type="match status" value="1"/>
</dbReference>
<evidence type="ECO:0000256" key="7">
    <source>
        <dbReference type="ARBA" id="ARBA00022723"/>
    </source>
</evidence>
<dbReference type="CDD" id="cd00590">
    <property type="entry name" value="RRM_SF"/>
    <property type="match status" value="1"/>
</dbReference>
<dbReference type="InterPro" id="IPR002058">
    <property type="entry name" value="PAP_assoc"/>
</dbReference>
<dbReference type="GO" id="GO:0046872">
    <property type="term" value="F:metal ion binding"/>
    <property type="evidence" value="ECO:0007669"/>
    <property type="project" value="UniProtKB-KW"/>
</dbReference>
<dbReference type="InterPro" id="IPR035979">
    <property type="entry name" value="RBD_domain_sf"/>
</dbReference>
<feature type="compositionally biased region" description="Low complexity" evidence="14">
    <location>
        <begin position="687"/>
        <end position="699"/>
    </location>
</feature>
<dbReference type="SUPFAM" id="SSF54928">
    <property type="entry name" value="RNA-binding domain, RBD"/>
    <property type="match status" value="1"/>
</dbReference>
<dbReference type="GeneID" id="112047592"/>
<dbReference type="PANTHER" id="PTHR12271:SF66">
    <property type="entry name" value="TERMINAL URIDYLYLTRANSFERASE TAILOR"/>
    <property type="match status" value="1"/>
</dbReference>
<accession>A0A6J1N678</accession>
<reference evidence="17" key="1">
    <citation type="submission" date="2025-08" db="UniProtKB">
        <authorList>
            <consortium name="RefSeq"/>
        </authorList>
    </citation>
    <scope>IDENTIFICATION</scope>
</reference>
<dbReference type="GO" id="GO:0050265">
    <property type="term" value="F:RNA uridylyltransferase activity"/>
    <property type="evidence" value="ECO:0007669"/>
    <property type="project" value="UniProtKB-EC"/>
</dbReference>
<evidence type="ECO:0000313" key="17">
    <source>
        <dbReference type="RefSeq" id="XP_023940508.1"/>
    </source>
</evidence>
<dbReference type="SUPFAM" id="SSF81301">
    <property type="entry name" value="Nucleotidyltransferase"/>
    <property type="match status" value="1"/>
</dbReference>
<dbReference type="OrthoDB" id="407432at2759"/>
<dbReference type="KEGG" id="bany:112047592"/>
<evidence type="ECO:0000256" key="1">
    <source>
        <dbReference type="ARBA" id="ARBA00001936"/>
    </source>
</evidence>
<dbReference type="CDD" id="cd05402">
    <property type="entry name" value="NT_PAP_TUTase"/>
    <property type="match status" value="1"/>
</dbReference>
<dbReference type="SUPFAM" id="SSF81631">
    <property type="entry name" value="PAP/OAS1 substrate-binding domain"/>
    <property type="match status" value="1"/>
</dbReference>
<proteinExistence type="predicted"/>
<evidence type="ECO:0000256" key="10">
    <source>
        <dbReference type="ARBA" id="ARBA00030790"/>
    </source>
</evidence>
<dbReference type="GO" id="GO:1990817">
    <property type="term" value="F:poly(A) RNA polymerase activity"/>
    <property type="evidence" value="ECO:0007669"/>
    <property type="project" value="UniProtKB-ARBA"/>
</dbReference>
<protein>
    <recommendedName>
        <fullName evidence="4">Speckle targeted PIP5K1A-regulated poly(A) polymerase</fullName>
        <ecNumber evidence="3">2.7.7.52</ecNumber>
    </recommendedName>
    <alternativeName>
        <fullName evidence="10">RNA-binding motif protein 21</fullName>
    </alternativeName>
    <alternativeName>
        <fullName evidence="11">U6 snRNA-specific terminal uridylyltransferase 1</fullName>
    </alternativeName>
</protein>
<keyword evidence="7" id="KW-0479">Metal-binding</keyword>
<dbReference type="GO" id="GO:0003723">
    <property type="term" value="F:RNA binding"/>
    <property type="evidence" value="ECO:0007669"/>
    <property type="project" value="UniProtKB-UniRule"/>
</dbReference>
<keyword evidence="16" id="KW-1185">Reference proteome</keyword>
<dbReference type="Pfam" id="PF00076">
    <property type="entry name" value="RRM_1"/>
    <property type="match status" value="1"/>
</dbReference>
<dbReference type="Proteomes" id="UP001652582">
    <property type="component" value="Chromosome 16"/>
</dbReference>
<evidence type="ECO:0000256" key="2">
    <source>
        <dbReference type="ARBA" id="ARBA00001946"/>
    </source>
</evidence>
<dbReference type="InterPro" id="IPR000504">
    <property type="entry name" value="RRM_dom"/>
</dbReference>
<dbReference type="RefSeq" id="XP_023940508.1">
    <property type="nucleotide sequence ID" value="XM_024084740.2"/>
</dbReference>
<dbReference type="Gene3D" id="3.30.70.330">
    <property type="match status" value="1"/>
</dbReference>
<evidence type="ECO:0000256" key="5">
    <source>
        <dbReference type="ARBA" id="ARBA00022679"/>
    </source>
</evidence>
<evidence type="ECO:0000256" key="8">
    <source>
        <dbReference type="ARBA" id="ARBA00022842"/>
    </source>
</evidence>
<keyword evidence="8" id="KW-0460">Magnesium</keyword>
<comment type="cofactor">
    <cofactor evidence="1">
        <name>Mn(2+)</name>
        <dbReference type="ChEBI" id="CHEBI:29035"/>
    </cofactor>
</comment>
<keyword evidence="6" id="KW-0548">Nucleotidyltransferase</keyword>
<evidence type="ECO:0000256" key="4">
    <source>
        <dbReference type="ARBA" id="ARBA00021679"/>
    </source>
</evidence>
<evidence type="ECO:0000256" key="9">
    <source>
        <dbReference type="ARBA" id="ARBA00022884"/>
    </source>
</evidence>
<feature type="compositionally biased region" description="Polar residues" evidence="14">
    <location>
        <begin position="632"/>
        <end position="643"/>
    </location>
</feature>
<dbReference type="Gene3D" id="1.10.1410.10">
    <property type="match status" value="1"/>
</dbReference>
<evidence type="ECO:0000256" key="6">
    <source>
        <dbReference type="ARBA" id="ARBA00022695"/>
    </source>
</evidence>
<dbReference type="PROSITE" id="PS50102">
    <property type="entry name" value="RRM"/>
    <property type="match status" value="1"/>
</dbReference>